<feature type="domain" description="Toprim" evidence="8">
    <location>
        <begin position="82"/>
        <end position="177"/>
    </location>
</feature>
<dbReference type="PROSITE" id="PS01300">
    <property type="entry name" value="RECR"/>
    <property type="match status" value="1"/>
</dbReference>
<gene>
    <name evidence="7" type="primary">recR</name>
    <name evidence="9" type="ORF">A7P95_09385</name>
</gene>
<feature type="zinc finger region" description="C4-type" evidence="7">
    <location>
        <begin position="59"/>
        <end position="74"/>
    </location>
</feature>
<evidence type="ECO:0000256" key="4">
    <source>
        <dbReference type="ARBA" id="ARBA00022833"/>
    </source>
</evidence>
<keyword evidence="3 7" id="KW-0863">Zinc-finger</keyword>
<dbReference type="OrthoDB" id="9802672at2"/>
<proteinExistence type="inferred from homology"/>
<evidence type="ECO:0000313" key="9">
    <source>
        <dbReference type="EMBL" id="OAM26385.1"/>
    </source>
</evidence>
<dbReference type="GO" id="GO:0006310">
    <property type="term" value="P:DNA recombination"/>
    <property type="evidence" value="ECO:0007669"/>
    <property type="project" value="UniProtKB-UniRule"/>
</dbReference>
<dbReference type="Pfam" id="PF02132">
    <property type="entry name" value="RecR_ZnF"/>
    <property type="match status" value="1"/>
</dbReference>
<dbReference type="GO" id="GO:0006281">
    <property type="term" value="P:DNA repair"/>
    <property type="evidence" value="ECO:0007669"/>
    <property type="project" value="UniProtKB-UniRule"/>
</dbReference>
<dbReference type="SUPFAM" id="SSF111304">
    <property type="entry name" value="Recombination protein RecR"/>
    <property type="match status" value="1"/>
</dbReference>
<evidence type="ECO:0000256" key="5">
    <source>
        <dbReference type="ARBA" id="ARBA00023172"/>
    </source>
</evidence>
<dbReference type="CDD" id="cd01025">
    <property type="entry name" value="TOPRIM_recR"/>
    <property type="match status" value="1"/>
</dbReference>
<accession>A0A1A9RTZ1</accession>
<evidence type="ECO:0000256" key="6">
    <source>
        <dbReference type="ARBA" id="ARBA00023204"/>
    </source>
</evidence>
<protein>
    <recommendedName>
        <fullName evidence="7">Recombination protein RecR</fullName>
    </recommendedName>
</protein>
<keyword evidence="2 7" id="KW-0227">DNA damage</keyword>
<dbReference type="HAMAP" id="MF_00017">
    <property type="entry name" value="RecR"/>
    <property type="match status" value="1"/>
</dbReference>
<name>A0A1A9RTZ1_9NEIS</name>
<evidence type="ECO:0000256" key="7">
    <source>
        <dbReference type="HAMAP-Rule" id="MF_00017"/>
    </source>
</evidence>
<dbReference type="PANTHER" id="PTHR30446:SF0">
    <property type="entry name" value="RECOMBINATION PROTEIN RECR"/>
    <property type="match status" value="1"/>
</dbReference>
<keyword evidence="10" id="KW-1185">Reference proteome</keyword>
<comment type="function">
    <text evidence="7">May play a role in DNA repair. It seems to be involved in an RecBC-independent recombinational process of DNA repair. It may act with RecF and RecO.</text>
</comment>
<dbReference type="EMBL" id="LXSL01000030">
    <property type="protein sequence ID" value="OAM26385.1"/>
    <property type="molecule type" value="Genomic_DNA"/>
</dbReference>
<dbReference type="GO" id="GO:0003677">
    <property type="term" value="F:DNA binding"/>
    <property type="evidence" value="ECO:0007669"/>
    <property type="project" value="UniProtKB-UniRule"/>
</dbReference>
<dbReference type="InterPro" id="IPR034137">
    <property type="entry name" value="TOPRIM_RecR"/>
</dbReference>
<evidence type="ECO:0000313" key="10">
    <source>
        <dbReference type="Proteomes" id="UP000077885"/>
    </source>
</evidence>
<keyword evidence="1 7" id="KW-0479">Metal-binding</keyword>
<comment type="similarity">
    <text evidence="7">Belongs to the RecR family.</text>
</comment>
<dbReference type="InterPro" id="IPR000093">
    <property type="entry name" value="DNA_Rcmb_RecR"/>
</dbReference>
<dbReference type="PROSITE" id="PS50880">
    <property type="entry name" value="TOPRIM"/>
    <property type="match status" value="1"/>
</dbReference>
<evidence type="ECO:0000256" key="3">
    <source>
        <dbReference type="ARBA" id="ARBA00022771"/>
    </source>
</evidence>
<dbReference type="PANTHER" id="PTHR30446">
    <property type="entry name" value="RECOMBINATION PROTEIN RECR"/>
    <property type="match status" value="1"/>
</dbReference>
<reference evidence="10" key="1">
    <citation type="submission" date="2016-05" db="EMBL/GenBank/DDBJ databases">
        <title>Draft genome of Corynebacterium afermentans subsp. afermentans LCDC 88199T.</title>
        <authorList>
            <person name="Bernier A.-M."/>
            <person name="Bernard K."/>
        </authorList>
    </citation>
    <scope>NUCLEOTIDE SEQUENCE [LARGE SCALE GENOMIC DNA]</scope>
    <source>
        <strain evidence="10">NML02-A-017</strain>
    </source>
</reference>
<dbReference type="RefSeq" id="WP_067594454.1">
    <property type="nucleotide sequence ID" value="NZ_LXSL01000030.1"/>
</dbReference>
<dbReference type="AlphaFoldDB" id="A0A1A9RTZ1"/>
<dbReference type="GO" id="GO:0008270">
    <property type="term" value="F:zinc ion binding"/>
    <property type="evidence" value="ECO:0007669"/>
    <property type="project" value="UniProtKB-KW"/>
</dbReference>
<keyword evidence="4 7" id="KW-0862">Zinc</keyword>
<dbReference type="InterPro" id="IPR023627">
    <property type="entry name" value="Rcmb_RecR"/>
</dbReference>
<dbReference type="Gene3D" id="3.40.1360.10">
    <property type="match status" value="1"/>
</dbReference>
<sequence>MTRKKTDAFARLTAALEILPNVGPKSARRMAYELLRHKRDGAAELAAALQHALTAVQHCRLCNTFCEGELCAICANPERDRRRLMIVHLPADVAGMEAAHCHDGLYFVLMGQISPAQGMDLQHIALDKLVARLQESEVEEVIIATAFTPEGNATAYVLAELFKNLPYRVSRLAQGMPLGSELEYIDAGTLAQSVYERRLVKETDSAAAAETEHQP</sequence>
<dbReference type="STRING" id="1795827.A7P95_09385"/>
<dbReference type="InterPro" id="IPR015967">
    <property type="entry name" value="Rcmb_RecR_Znf"/>
</dbReference>
<comment type="caution">
    <text evidence="9">The sequence shown here is derived from an EMBL/GenBank/DDBJ whole genome shotgun (WGS) entry which is preliminary data.</text>
</comment>
<keyword evidence="6 7" id="KW-0234">DNA repair</keyword>
<dbReference type="Gene3D" id="1.10.8.420">
    <property type="entry name" value="RecR Domain 1"/>
    <property type="match status" value="1"/>
</dbReference>
<organism evidence="9 10">
    <name type="scientific">Eikenella longinqua</name>
    <dbReference type="NCBI Taxonomy" id="1795827"/>
    <lineage>
        <taxon>Bacteria</taxon>
        <taxon>Pseudomonadati</taxon>
        <taxon>Pseudomonadota</taxon>
        <taxon>Betaproteobacteria</taxon>
        <taxon>Neisseriales</taxon>
        <taxon>Neisseriaceae</taxon>
        <taxon>Eikenella</taxon>
    </lineage>
</organism>
<dbReference type="Pfam" id="PF21175">
    <property type="entry name" value="RecR_C"/>
    <property type="match status" value="1"/>
</dbReference>
<keyword evidence="5 7" id="KW-0233">DNA recombination</keyword>
<evidence type="ECO:0000256" key="1">
    <source>
        <dbReference type="ARBA" id="ARBA00022723"/>
    </source>
</evidence>
<dbReference type="InterPro" id="IPR006171">
    <property type="entry name" value="TOPRIM_dom"/>
</dbReference>
<dbReference type="Pfam" id="PF13662">
    <property type="entry name" value="Toprim_4"/>
    <property type="match status" value="1"/>
</dbReference>
<dbReference type="NCBIfam" id="TIGR00615">
    <property type="entry name" value="recR"/>
    <property type="match status" value="1"/>
</dbReference>
<evidence type="ECO:0000259" key="8">
    <source>
        <dbReference type="PROSITE" id="PS50880"/>
    </source>
</evidence>
<dbReference type="Proteomes" id="UP000077885">
    <property type="component" value="Unassembled WGS sequence"/>
</dbReference>
<dbReference type="Pfam" id="PF21176">
    <property type="entry name" value="RecR_HhH"/>
    <property type="match status" value="1"/>
</dbReference>
<evidence type="ECO:0000256" key="2">
    <source>
        <dbReference type="ARBA" id="ARBA00022763"/>
    </source>
</evidence>